<reference evidence="2 3" key="1">
    <citation type="submission" date="2018-01" db="EMBL/GenBank/DDBJ databases">
        <title>Genomic Encyclopedia of Type Strains, Phase III (KMG-III): the genomes of soil and plant-associated and newly described type strains.</title>
        <authorList>
            <person name="Whitman W."/>
        </authorList>
    </citation>
    <scope>NUCLEOTIDE SEQUENCE [LARGE SCALE GENOMIC DNA]</scope>
    <source>
        <strain evidence="2 3">HKI456</strain>
    </source>
</reference>
<protein>
    <submittedName>
        <fullName evidence="2">Uncharacterized protein</fullName>
    </submittedName>
</protein>
<proteinExistence type="predicted"/>
<name>A0A2P5KDJ9_9BURK</name>
<feature type="region of interest" description="Disordered" evidence="1">
    <location>
        <begin position="35"/>
        <end position="68"/>
    </location>
</feature>
<keyword evidence="3" id="KW-1185">Reference proteome</keyword>
<accession>A0A2P5KDJ9</accession>
<dbReference type="EMBL" id="PRDW01000002">
    <property type="protein sequence ID" value="PPB84778.1"/>
    <property type="molecule type" value="Genomic_DNA"/>
</dbReference>
<evidence type="ECO:0000313" key="2">
    <source>
        <dbReference type="EMBL" id="PPB84778.1"/>
    </source>
</evidence>
<dbReference type="Gene3D" id="6.20.20.10">
    <property type="match status" value="1"/>
</dbReference>
<evidence type="ECO:0000256" key="1">
    <source>
        <dbReference type="SAM" id="MobiDB-lite"/>
    </source>
</evidence>
<dbReference type="Proteomes" id="UP000243096">
    <property type="component" value="Unassembled WGS sequence"/>
</dbReference>
<organism evidence="2 3">
    <name type="scientific">Mycetohabitans endofungorum</name>
    <dbReference type="NCBI Taxonomy" id="417203"/>
    <lineage>
        <taxon>Bacteria</taxon>
        <taxon>Pseudomonadati</taxon>
        <taxon>Pseudomonadota</taxon>
        <taxon>Betaproteobacteria</taxon>
        <taxon>Burkholderiales</taxon>
        <taxon>Burkholderiaceae</taxon>
        <taxon>Mycetohabitans</taxon>
    </lineage>
</organism>
<dbReference type="InterPro" id="IPR036410">
    <property type="entry name" value="HSP_DnaJ_Cys-rich_dom_sf"/>
</dbReference>
<evidence type="ECO:0000313" key="3">
    <source>
        <dbReference type="Proteomes" id="UP000243096"/>
    </source>
</evidence>
<comment type="caution">
    <text evidence="2">The sequence shown here is derived from an EMBL/GenBank/DDBJ whole genome shotgun (WGS) entry which is preliminary data.</text>
</comment>
<sequence length="105" mass="10722">MPTIGASRVPRLGIAFANFSVVKWRCEHSNAEWRGRGAPASVGVERRNTMEQSDKPLSPGDEAAPDAPGVGEAICQACHGTGTVDGARCTVCSGTGKVLQGVGGG</sequence>
<feature type="compositionally biased region" description="Basic and acidic residues" evidence="1">
    <location>
        <begin position="44"/>
        <end position="54"/>
    </location>
</feature>
<dbReference type="AlphaFoldDB" id="A0A2P5KDJ9"/>
<gene>
    <name evidence="2" type="ORF">B0O95_102179</name>
</gene>
<dbReference type="SUPFAM" id="SSF57938">
    <property type="entry name" value="DnaJ/Hsp40 cysteine-rich domain"/>
    <property type="match status" value="1"/>
</dbReference>